<evidence type="ECO:0000256" key="6">
    <source>
        <dbReference type="ARBA" id="ARBA00033443"/>
    </source>
</evidence>
<name>A0A3P7NU37_DIBLA</name>
<dbReference type="InterPro" id="IPR050559">
    <property type="entry name" value="P-Pant_transferase_sf"/>
</dbReference>
<evidence type="ECO:0000256" key="1">
    <source>
        <dbReference type="ARBA" id="ARBA00006195"/>
    </source>
</evidence>
<dbReference type="PANTHER" id="PTHR12215">
    <property type="entry name" value="PHOSPHOPANTETHEINE TRANSFERASE"/>
    <property type="match status" value="1"/>
</dbReference>
<dbReference type="EMBL" id="UYRU01052612">
    <property type="protein sequence ID" value="VDN11942.1"/>
    <property type="molecule type" value="Genomic_DNA"/>
</dbReference>
<evidence type="ECO:0000256" key="7">
    <source>
        <dbReference type="ARBA" id="ARBA00048641"/>
    </source>
</evidence>
<protein>
    <recommendedName>
        <fullName evidence="3">L-aminoadipate-semialdehyde dehydrogenase-phosphopantetheinyl transferase</fullName>
        <ecNumber evidence="2">2.7.8.7</ecNumber>
    </recommendedName>
    <alternativeName>
        <fullName evidence="5">4'-phosphopantetheinyl transferase</fullName>
    </alternativeName>
    <alternativeName>
        <fullName evidence="6">Alpha-aminoadipic semialdehyde dehydrogenase-phosphopantetheinyl transferase</fullName>
    </alternativeName>
</protein>
<evidence type="ECO:0000313" key="12">
    <source>
        <dbReference type="Proteomes" id="UP000281553"/>
    </source>
</evidence>
<dbReference type="Proteomes" id="UP000281553">
    <property type="component" value="Unassembled WGS sequence"/>
</dbReference>
<dbReference type="GO" id="GO:0008897">
    <property type="term" value="F:holo-[acyl-carrier-protein] synthase activity"/>
    <property type="evidence" value="ECO:0007669"/>
    <property type="project" value="UniProtKB-EC"/>
</dbReference>
<dbReference type="Gene3D" id="3.90.470.20">
    <property type="entry name" value="4'-phosphopantetheinyl transferase domain"/>
    <property type="match status" value="2"/>
</dbReference>
<comment type="catalytic activity">
    <reaction evidence="8">
        <text>apo-[ACP] + acetyl-CoA = acetyl-[ACP] + adenosine 3',5'-bisphosphate + H(+)</text>
        <dbReference type="Rhea" id="RHEA:46564"/>
        <dbReference type="Rhea" id="RHEA-COMP:9621"/>
        <dbReference type="Rhea" id="RHEA-COMP:9690"/>
        <dbReference type="ChEBI" id="CHEBI:15378"/>
        <dbReference type="ChEBI" id="CHEBI:29999"/>
        <dbReference type="ChEBI" id="CHEBI:57288"/>
        <dbReference type="ChEBI" id="CHEBI:58343"/>
        <dbReference type="ChEBI" id="CHEBI:78446"/>
    </reaction>
    <physiologicalReaction direction="left-to-right" evidence="8">
        <dbReference type="Rhea" id="RHEA:46565"/>
    </physiologicalReaction>
</comment>
<dbReference type="Pfam" id="PF01648">
    <property type="entry name" value="ACPS"/>
    <property type="match status" value="1"/>
</dbReference>
<proteinExistence type="inferred from homology"/>
<dbReference type="Pfam" id="PF22624">
    <property type="entry name" value="AASDHPPT_N"/>
    <property type="match status" value="1"/>
</dbReference>
<dbReference type="InterPro" id="IPR008278">
    <property type="entry name" value="4-PPantetheinyl_Trfase_dom"/>
</dbReference>
<dbReference type="InterPro" id="IPR055066">
    <property type="entry name" value="AASDHPPT_N"/>
</dbReference>
<evidence type="ECO:0000259" key="10">
    <source>
        <dbReference type="Pfam" id="PF22624"/>
    </source>
</evidence>
<evidence type="ECO:0000256" key="2">
    <source>
        <dbReference type="ARBA" id="ARBA00013172"/>
    </source>
</evidence>
<dbReference type="EC" id="2.7.8.7" evidence="2"/>
<dbReference type="GO" id="GO:0005829">
    <property type="term" value="C:cytosol"/>
    <property type="evidence" value="ECO:0007669"/>
    <property type="project" value="TreeGrafter"/>
</dbReference>
<organism evidence="11 12">
    <name type="scientific">Dibothriocephalus latus</name>
    <name type="common">Fish tapeworm</name>
    <name type="synonym">Diphyllobothrium latum</name>
    <dbReference type="NCBI Taxonomy" id="60516"/>
    <lineage>
        <taxon>Eukaryota</taxon>
        <taxon>Metazoa</taxon>
        <taxon>Spiralia</taxon>
        <taxon>Lophotrochozoa</taxon>
        <taxon>Platyhelminthes</taxon>
        <taxon>Cestoda</taxon>
        <taxon>Eucestoda</taxon>
        <taxon>Diphyllobothriidea</taxon>
        <taxon>Diphyllobothriidae</taxon>
        <taxon>Dibothriocephalus</taxon>
    </lineage>
</organism>
<keyword evidence="12" id="KW-1185">Reference proteome</keyword>
<reference evidence="11 12" key="1">
    <citation type="submission" date="2018-11" db="EMBL/GenBank/DDBJ databases">
        <authorList>
            <consortium name="Pathogen Informatics"/>
        </authorList>
    </citation>
    <scope>NUCLEOTIDE SEQUENCE [LARGE SCALE GENOMIC DNA]</scope>
</reference>
<comment type="similarity">
    <text evidence="1">Belongs to the P-Pant transferase superfamily. AcpS family.</text>
</comment>
<dbReference type="GO" id="GO:0000287">
    <property type="term" value="F:magnesium ion binding"/>
    <property type="evidence" value="ECO:0007669"/>
    <property type="project" value="InterPro"/>
</dbReference>
<evidence type="ECO:0000259" key="9">
    <source>
        <dbReference type="Pfam" id="PF01648"/>
    </source>
</evidence>
<dbReference type="SUPFAM" id="SSF56214">
    <property type="entry name" value="4'-phosphopantetheinyl transferase"/>
    <property type="match status" value="2"/>
</dbReference>
<dbReference type="OrthoDB" id="26719at2759"/>
<sequence length="252" mass="28780">MYRIAFNHGLWSPVRDHLLHIFRCISGTEQNTAIRYAYQRDIKAYMVNLNLHSNILKIARLLILYVLKRHFLLDPVDVHVERTPEGRPHLPSHPDFDFNVSHNGDYTVLAACTNGRVDSQLSSVSAFGISANRFLLKMKNIFAVSEWNFLMSDVSDTAKMQRFFRLWVRAIPNHLTYECLKEAYVKALGVGLSMDLQTVEFQLSNAIPNCVCAEPLHWTFEEHTLGSNHVTAIAWNIPCSPVRSSDCNVPHS</sequence>
<evidence type="ECO:0000256" key="4">
    <source>
        <dbReference type="ARBA" id="ARBA00022679"/>
    </source>
</evidence>
<gene>
    <name evidence="11" type="ORF">DILT_LOCUS7773</name>
</gene>
<accession>A0A3P7NU37</accession>
<dbReference type="InterPro" id="IPR037143">
    <property type="entry name" value="4-PPantetheinyl_Trfase_dom_sf"/>
</dbReference>
<evidence type="ECO:0000256" key="8">
    <source>
        <dbReference type="ARBA" id="ARBA00048794"/>
    </source>
</evidence>
<dbReference type="AlphaFoldDB" id="A0A3P7NU37"/>
<feature type="domain" description="4'-phosphopantetheinyl transferase N-terminal" evidence="10">
    <location>
        <begin position="11"/>
        <end position="113"/>
    </location>
</feature>
<comment type="catalytic activity">
    <reaction evidence="7">
        <text>apo-[ACP] + CoA = holo-[ACP] + adenosine 3',5'-bisphosphate + H(+)</text>
        <dbReference type="Rhea" id="RHEA:12068"/>
        <dbReference type="Rhea" id="RHEA-COMP:9685"/>
        <dbReference type="Rhea" id="RHEA-COMP:9690"/>
        <dbReference type="ChEBI" id="CHEBI:15378"/>
        <dbReference type="ChEBI" id="CHEBI:29999"/>
        <dbReference type="ChEBI" id="CHEBI:57287"/>
        <dbReference type="ChEBI" id="CHEBI:58343"/>
        <dbReference type="ChEBI" id="CHEBI:64479"/>
        <dbReference type="EC" id="2.7.8.7"/>
    </reaction>
    <physiologicalReaction direction="left-to-right" evidence="7">
        <dbReference type="Rhea" id="RHEA:12069"/>
    </physiologicalReaction>
</comment>
<evidence type="ECO:0000256" key="3">
    <source>
        <dbReference type="ARBA" id="ARBA00016301"/>
    </source>
</evidence>
<dbReference type="PANTHER" id="PTHR12215:SF10">
    <property type="entry name" value="L-AMINOADIPATE-SEMIALDEHYDE DEHYDROGENASE-PHOSPHOPANTETHEINYL TRANSFERASE"/>
    <property type="match status" value="1"/>
</dbReference>
<keyword evidence="4" id="KW-0808">Transferase</keyword>
<feature type="domain" description="4'-phosphopantetheinyl transferase" evidence="9">
    <location>
        <begin position="138"/>
        <end position="234"/>
    </location>
</feature>
<dbReference type="GO" id="GO:0019878">
    <property type="term" value="P:lysine biosynthetic process via aminoadipic acid"/>
    <property type="evidence" value="ECO:0007669"/>
    <property type="project" value="TreeGrafter"/>
</dbReference>
<evidence type="ECO:0000313" key="11">
    <source>
        <dbReference type="EMBL" id="VDN11942.1"/>
    </source>
</evidence>
<evidence type="ECO:0000256" key="5">
    <source>
        <dbReference type="ARBA" id="ARBA00030484"/>
    </source>
</evidence>